<dbReference type="AlphaFoldDB" id="A0A511V5F7"/>
<accession>A0A511V5F7</accession>
<evidence type="ECO:0000256" key="1">
    <source>
        <dbReference type="SAM" id="Phobius"/>
    </source>
</evidence>
<evidence type="ECO:0008006" key="4">
    <source>
        <dbReference type="Google" id="ProtNLM"/>
    </source>
</evidence>
<evidence type="ECO:0000313" key="2">
    <source>
        <dbReference type="EMBL" id="GEN33148.1"/>
    </source>
</evidence>
<dbReference type="EMBL" id="BJXX01000025">
    <property type="protein sequence ID" value="GEN33148.1"/>
    <property type="molecule type" value="Genomic_DNA"/>
</dbReference>
<gene>
    <name evidence="2" type="ORF">ADA01nite_06080</name>
</gene>
<reference evidence="2 3" key="1">
    <citation type="submission" date="2019-07" db="EMBL/GenBank/DDBJ databases">
        <title>Whole genome shotgun sequence of Aneurinibacillus danicus NBRC 102444.</title>
        <authorList>
            <person name="Hosoyama A."/>
            <person name="Uohara A."/>
            <person name="Ohji S."/>
            <person name="Ichikawa N."/>
        </authorList>
    </citation>
    <scope>NUCLEOTIDE SEQUENCE [LARGE SCALE GENOMIC DNA]</scope>
    <source>
        <strain evidence="2 3">NBRC 102444</strain>
    </source>
</reference>
<dbReference type="OrthoDB" id="2680403at2"/>
<feature type="transmembrane region" description="Helical" evidence="1">
    <location>
        <begin position="94"/>
        <end position="115"/>
    </location>
</feature>
<protein>
    <recommendedName>
        <fullName evidence="4">DUF4190 domain-containing protein</fullName>
    </recommendedName>
</protein>
<comment type="caution">
    <text evidence="2">The sequence shown here is derived from an EMBL/GenBank/DDBJ whole genome shotgun (WGS) entry which is preliminary data.</text>
</comment>
<dbReference type="RefSeq" id="WP_146808446.1">
    <property type="nucleotide sequence ID" value="NZ_BJXX01000025.1"/>
</dbReference>
<dbReference type="PANTHER" id="PTHR40040:SF1">
    <property type="entry name" value="MEMBRANE PROTEIN"/>
    <property type="match status" value="1"/>
</dbReference>
<dbReference type="Proteomes" id="UP000321157">
    <property type="component" value="Unassembled WGS sequence"/>
</dbReference>
<sequence>MKKPKRRNNVILFPFREEFAGDTYTQTRPRRYIIQKRRSRQEYREANERKKEGGTGLGILGLVMALLAFFMMPIMLGVSGFIVGYIAAARGSKAGRWAMGLSAVAVLLTLLLRLFY</sequence>
<name>A0A511V5F7_9BACL</name>
<keyword evidence="1" id="KW-0472">Membrane</keyword>
<keyword evidence="3" id="KW-1185">Reference proteome</keyword>
<dbReference type="InterPro" id="IPR055338">
    <property type="entry name" value="YqfX-like"/>
</dbReference>
<proteinExistence type="predicted"/>
<dbReference type="PANTHER" id="PTHR40040">
    <property type="entry name" value="SMALL HYDROPHOBIC PROTEIN-RELATED"/>
    <property type="match status" value="1"/>
</dbReference>
<keyword evidence="1" id="KW-1133">Transmembrane helix</keyword>
<keyword evidence="1" id="KW-0812">Transmembrane</keyword>
<feature type="transmembrane region" description="Helical" evidence="1">
    <location>
        <begin position="59"/>
        <end position="88"/>
    </location>
</feature>
<evidence type="ECO:0000313" key="3">
    <source>
        <dbReference type="Proteomes" id="UP000321157"/>
    </source>
</evidence>
<organism evidence="2 3">
    <name type="scientific">Aneurinibacillus danicus</name>
    <dbReference type="NCBI Taxonomy" id="267746"/>
    <lineage>
        <taxon>Bacteria</taxon>
        <taxon>Bacillati</taxon>
        <taxon>Bacillota</taxon>
        <taxon>Bacilli</taxon>
        <taxon>Bacillales</taxon>
        <taxon>Paenibacillaceae</taxon>
        <taxon>Aneurinibacillus group</taxon>
        <taxon>Aneurinibacillus</taxon>
    </lineage>
</organism>